<evidence type="ECO:0000313" key="3">
    <source>
        <dbReference type="Proteomes" id="UP000275951"/>
    </source>
</evidence>
<protein>
    <submittedName>
        <fullName evidence="2">Uncharacterized protein</fullName>
    </submittedName>
</protein>
<reference evidence="2 3" key="1">
    <citation type="submission" date="2018-11" db="EMBL/GenBank/DDBJ databases">
        <title>Multidrug-resistant genes are associated with an 42-kb island TGI1 carrying a complex class 1 integron in a Trueperella pyogenes.</title>
        <authorList>
            <person name="Dong W."/>
        </authorList>
    </citation>
    <scope>NUCLEOTIDE SEQUENCE [LARGE SCALE GENOMIC DNA]</scope>
    <source>
        <strain evidence="2 3">TP4</strain>
    </source>
</reference>
<keyword evidence="1" id="KW-0472">Membrane</keyword>
<keyword evidence="1" id="KW-1133">Transmembrane helix</keyword>
<feature type="transmembrane region" description="Helical" evidence="1">
    <location>
        <begin position="20"/>
        <end position="41"/>
    </location>
</feature>
<feature type="transmembrane region" description="Helical" evidence="1">
    <location>
        <begin position="47"/>
        <end position="69"/>
    </location>
</feature>
<keyword evidence="1" id="KW-0812">Transmembrane</keyword>
<feature type="transmembrane region" description="Helical" evidence="1">
    <location>
        <begin position="122"/>
        <end position="142"/>
    </location>
</feature>
<dbReference type="Proteomes" id="UP000275951">
    <property type="component" value="Chromosome"/>
</dbReference>
<dbReference type="AlphaFoldDB" id="A0A3S9QK89"/>
<sequence length="148" mass="15814">MTTQSRWGRTSKGRKTMPIAIPLGVLLSLIVVGLLTLIRGLGETGAGTYFVVLFAVTMPLGIALVWVVIVDRSTIEGAIANPEVSIESHWHRNAARTGFFAVNIASSWGAAIAGAFDWWEISLTLLGVAIFGAVVFAVAYAIQKRRGS</sequence>
<accession>A0A3S9QK89</accession>
<gene>
    <name evidence="2" type="ORF">EBQ10_02260</name>
</gene>
<dbReference type="RefSeq" id="WP_108726865.1">
    <property type="nucleotide sequence ID" value="NZ_CP029001.1"/>
</dbReference>
<organism evidence="2 3">
    <name type="scientific">Trueperella pyogenes</name>
    <dbReference type="NCBI Taxonomy" id="1661"/>
    <lineage>
        <taxon>Bacteria</taxon>
        <taxon>Bacillati</taxon>
        <taxon>Actinomycetota</taxon>
        <taxon>Actinomycetes</taxon>
        <taxon>Actinomycetales</taxon>
        <taxon>Actinomycetaceae</taxon>
        <taxon>Trueperella</taxon>
    </lineage>
</organism>
<dbReference type="EMBL" id="CP033905">
    <property type="protein sequence ID" value="AZR06233.1"/>
    <property type="molecule type" value="Genomic_DNA"/>
</dbReference>
<proteinExistence type="predicted"/>
<name>A0A3S9QK89_9ACTO</name>
<evidence type="ECO:0000313" key="2">
    <source>
        <dbReference type="EMBL" id="AZR06233.1"/>
    </source>
</evidence>
<feature type="transmembrane region" description="Helical" evidence="1">
    <location>
        <begin position="98"/>
        <end position="116"/>
    </location>
</feature>
<evidence type="ECO:0000256" key="1">
    <source>
        <dbReference type="SAM" id="Phobius"/>
    </source>
</evidence>